<dbReference type="OrthoDB" id="3478947at2"/>
<proteinExistence type="predicted"/>
<dbReference type="EMBL" id="VIGB01000003">
    <property type="protein sequence ID" value="TQF01486.1"/>
    <property type="molecule type" value="Genomic_DNA"/>
</dbReference>
<keyword evidence="2" id="KW-1185">Reference proteome</keyword>
<evidence type="ECO:0000313" key="1">
    <source>
        <dbReference type="EMBL" id="TQF01486.1"/>
    </source>
</evidence>
<organism evidence="1 2">
    <name type="scientific">Kitasatospora acidiphila</name>
    <dbReference type="NCBI Taxonomy" id="2567942"/>
    <lineage>
        <taxon>Bacteria</taxon>
        <taxon>Bacillati</taxon>
        <taxon>Actinomycetota</taxon>
        <taxon>Actinomycetes</taxon>
        <taxon>Kitasatosporales</taxon>
        <taxon>Streptomycetaceae</taxon>
        <taxon>Kitasatospora</taxon>
    </lineage>
</organism>
<evidence type="ECO:0000313" key="2">
    <source>
        <dbReference type="Proteomes" id="UP000319103"/>
    </source>
</evidence>
<accession>A0A540VXJ1</accession>
<gene>
    <name evidence="1" type="ORF">E6W39_03525</name>
</gene>
<name>A0A540VXJ1_9ACTN</name>
<dbReference type="AlphaFoldDB" id="A0A540VXJ1"/>
<reference evidence="1 2" key="1">
    <citation type="submission" date="2019-06" db="EMBL/GenBank/DDBJ databases">
        <title>Description of Kitasatospora acidophila sp. nov. isolated from pine grove soil, and reclassification of Streptomyces novaecaesareae to Kitasatospora novaeceasareae comb. nov.</title>
        <authorList>
            <person name="Kim M.J."/>
        </authorList>
    </citation>
    <scope>NUCLEOTIDE SEQUENCE [LARGE SCALE GENOMIC DNA]</scope>
    <source>
        <strain evidence="1 2">MMS16-CNU292</strain>
    </source>
</reference>
<comment type="caution">
    <text evidence="1">The sequence shown here is derived from an EMBL/GenBank/DDBJ whole genome shotgun (WGS) entry which is preliminary data.</text>
</comment>
<dbReference type="Proteomes" id="UP000319103">
    <property type="component" value="Unassembled WGS sequence"/>
</dbReference>
<sequence>MSSQHRAAGSADDQLSITEALIDLPFPLQEESSLREGGWSGPGFHLAVLRESQDFWDDRSEEITEAAEQELESDLAVLAATLTGRWGNPTLVDLWPYLGLDHPDPDYAAPEPLSFLSMVAGSMWVWRLPAADRWLALTIGQADPEFPFQLLAAVGEAASLRDDAGGHGG</sequence>
<dbReference type="RefSeq" id="WP_141632216.1">
    <property type="nucleotide sequence ID" value="NZ_VIGB01000003.1"/>
</dbReference>
<protein>
    <submittedName>
        <fullName evidence="1">Uncharacterized protein</fullName>
    </submittedName>
</protein>